<dbReference type="PANTHER" id="PTHR45922:SF1">
    <property type="entry name" value="CLEAVAGE AND POLYADENYLATION SPECIFICITY FACTOR SUBUNIT 2"/>
    <property type="match status" value="1"/>
</dbReference>
<sequence length="827" mass="94653">MSYIKFTSYSGAVGDEGPLCYLLEIDEAKILLDCGSSESFKNDEIFDNLKKIVPKIDAVLLSHPDLKHLGAFPLLHKFGLKCPCYATIPVHNQGSMALVEAYQSLINYEEFELFNLSDIDNSFDKIIQLRYSQPVILQGRNVKGITVTAHPAGHTIGGTVWKIVKDTDQIVYAVDYNHKKEQHLNGTILHLDNGILSRPSILITDSYNNLVQQPGRKERDKLLLDSILNNLTTTTSTILLPIETTTRILEVAYLLEQHWATHQLSHPIIWLAYTSDKSLNYAKSTLEWMSERINTQFSEKRDNPFELRNVKCVQNIKELSKFSQMGRIVLTSMASPVKSMDHGFSHILLQQLGTDPDTLVILTDRGSPDSLCRSLYKKWESELENNEVKGEIKLNMEVDFVQKEKIPLQGAELENYKRAEIEKNIIEDLMKKKEEVDELDSDSDLEEEILKENLKFLNNNQNNPEFSNFGDFQQNQYDIHLKDNKKKNQFGSVNASNVIGTSFFKHSNRIFKMFPVVEKRLKYDDYGEIFDPTIYMTGEFQSVIAQKLIDEEELQDEENFKKKEVFVPSKYTKLDISIKLVCKLIYIDFEGLTDGVSIRNILPQVNPRKLILIHGNAQSTTSLKEHLVNLNNFTKEIFCPAKYECINVSSARNIYQVKLTDSLFSSLRMSKVDDYDLSYIQGIIKFPEIEKNVKIEGETIKTETESQNDEIKNLVKQETKEDEIFSIIPHLDIIPFRKRPFRKPVLVGEIKLSSFNKILQQNGFQTKFKNGILTVNNKLTLRKKDESVSRNDGTSASAGTGGLILEGACDKNFYLVRKLLYNQMAVL</sequence>
<accession>A0AAD5XVZ1</accession>
<keyword evidence="5 6" id="KW-0539">Nucleus</keyword>
<dbReference type="InterPro" id="IPR035639">
    <property type="entry name" value="CPSF2_MBL"/>
</dbReference>
<comment type="subcellular location">
    <subcellularLocation>
        <location evidence="1 6">Nucleus</location>
    </subcellularLocation>
</comment>
<reference evidence="9" key="1">
    <citation type="submission" date="2020-05" db="EMBL/GenBank/DDBJ databases">
        <title>Phylogenomic resolution of chytrid fungi.</title>
        <authorList>
            <person name="Stajich J.E."/>
            <person name="Amses K."/>
            <person name="Simmons R."/>
            <person name="Seto K."/>
            <person name="Myers J."/>
            <person name="Bonds A."/>
            <person name="Quandt C.A."/>
            <person name="Barry K."/>
            <person name="Liu P."/>
            <person name="Grigoriev I."/>
            <person name="Longcore J.E."/>
            <person name="James T.Y."/>
        </authorList>
    </citation>
    <scope>NUCLEOTIDE SEQUENCE</scope>
    <source>
        <strain evidence="9">JEL0476</strain>
    </source>
</reference>
<dbReference type="InterPro" id="IPR011108">
    <property type="entry name" value="RMMBL"/>
</dbReference>
<evidence type="ECO:0000313" key="9">
    <source>
        <dbReference type="EMBL" id="KAJ3220872.1"/>
    </source>
</evidence>
<evidence type="ECO:0000256" key="2">
    <source>
        <dbReference type="ARBA" id="ARBA00010624"/>
    </source>
</evidence>
<comment type="similarity">
    <text evidence="2 6">Belongs to the metallo-beta-lactamase superfamily. RNA-metabolizing metallo-beta-lactamase-like family. CPSF2/YSH1 subfamily.</text>
</comment>
<dbReference type="Pfam" id="PF13299">
    <property type="entry name" value="CPSF100_C"/>
    <property type="match status" value="1"/>
</dbReference>
<dbReference type="AlphaFoldDB" id="A0AAD5XVZ1"/>
<evidence type="ECO:0000256" key="6">
    <source>
        <dbReference type="RuleBase" id="RU365006"/>
    </source>
</evidence>
<dbReference type="InterPro" id="IPR022712">
    <property type="entry name" value="Beta_Casp"/>
</dbReference>
<dbReference type="FunFam" id="3.60.15.10:FF:000008">
    <property type="entry name" value="Cleavage and polyadenylation specificity factor subunit 2"/>
    <property type="match status" value="1"/>
</dbReference>
<dbReference type="GO" id="GO:0003723">
    <property type="term" value="F:RNA binding"/>
    <property type="evidence" value="ECO:0007669"/>
    <property type="project" value="UniProtKB-KW"/>
</dbReference>
<dbReference type="Proteomes" id="UP001211065">
    <property type="component" value="Unassembled WGS sequence"/>
</dbReference>
<dbReference type="CDD" id="cd16293">
    <property type="entry name" value="CPSF2-like_MBL-fold"/>
    <property type="match status" value="1"/>
</dbReference>
<gene>
    <name evidence="9" type="primary">CPSF2</name>
    <name evidence="9" type="ORF">HK099_003936</name>
</gene>
<dbReference type="Pfam" id="PF16661">
    <property type="entry name" value="Lactamase_B_6"/>
    <property type="match status" value="1"/>
</dbReference>
<evidence type="ECO:0000256" key="4">
    <source>
        <dbReference type="ARBA" id="ARBA00022884"/>
    </source>
</evidence>
<dbReference type="Gene3D" id="3.60.15.10">
    <property type="entry name" value="Ribonuclease Z/Hydroxyacylglutathione hydrolase-like"/>
    <property type="match status" value="1"/>
</dbReference>
<evidence type="ECO:0000256" key="3">
    <source>
        <dbReference type="ARBA" id="ARBA00022664"/>
    </source>
</evidence>
<feature type="domain" description="Beta-Casp" evidence="8">
    <location>
        <begin position="248"/>
        <end position="375"/>
    </location>
</feature>
<comment type="caution">
    <text evidence="9">The sequence shown here is derived from an EMBL/GenBank/DDBJ whole genome shotgun (WGS) entry which is preliminary data.</text>
</comment>
<dbReference type="InterPro" id="IPR027075">
    <property type="entry name" value="CPSF2"/>
</dbReference>
<organism evidence="9 10">
    <name type="scientific">Clydaea vesicula</name>
    <dbReference type="NCBI Taxonomy" id="447962"/>
    <lineage>
        <taxon>Eukaryota</taxon>
        <taxon>Fungi</taxon>
        <taxon>Fungi incertae sedis</taxon>
        <taxon>Chytridiomycota</taxon>
        <taxon>Chytridiomycota incertae sedis</taxon>
        <taxon>Chytridiomycetes</taxon>
        <taxon>Lobulomycetales</taxon>
        <taxon>Lobulomycetaceae</taxon>
        <taxon>Clydaea</taxon>
    </lineage>
</organism>
<keyword evidence="3 6" id="KW-0507">mRNA processing</keyword>
<dbReference type="GO" id="GO:0006398">
    <property type="term" value="P:mRNA 3'-end processing by stem-loop binding and cleavage"/>
    <property type="evidence" value="ECO:0007669"/>
    <property type="project" value="InterPro"/>
</dbReference>
<dbReference type="Pfam" id="PF10996">
    <property type="entry name" value="Beta-Casp"/>
    <property type="match status" value="1"/>
</dbReference>
<dbReference type="SMART" id="SM00849">
    <property type="entry name" value="Lactamase_B"/>
    <property type="match status" value="1"/>
</dbReference>
<name>A0AAD5XVZ1_9FUNG</name>
<protein>
    <recommendedName>
        <fullName evidence="6">Cleavage and polyadenylation specificity factor subunit 2</fullName>
    </recommendedName>
    <alternativeName>
        <fullName evidence="6">Cleavage and polyadenylation specificity factor 100 kDa subunit</fullName>
    </alternativeName>
</protein>
<dbReference type="PANTHER" id="PTHR45922">
    <property type="entry name" value="CLEAVAGE AND POLYADENYLATION SPECIFICITY FACTOR SUBUNIT 2"/>
    <property type="match status" value="1"/>
</dbReference>
<feature type="domain" description="Metallo-beta-lactamase" evidence="7">
    <location>
        <begin position="17"/>
        <end position="227"/>
    </location>
</feature>
<dbReference type="Pfam" id="PF07521">
    <property type="entry name" value="RMMBL"/>
    <property type="match status" value="1"/>
</dbReference>
<dbReference type="SUPFAM" id="SSF56281">
    <property type="entry name" value="Metallo-hydrolase/oxidoreductase"/>
    <property type="match status" value="1"/>
</dbReference>
<keyword evidence="10" id="KW-1185">Reference proteome</keyword>
<dbReference type="SMART" id="SM01027">
    <property type="entry name" value="Beta-Casp"/>
    <property type="match status" value="1"/>
</dbReference>
<evidence type="ECO:0000256" key="1">
    <source>
        <dbReference type="ARBA" id="ARBA00004123"/>
    </source>
</evidence>
<dbReference type="GO" id="GO:0005847">
    <property type="term" value="C:mRNA cleavage and polyadenylation specificity factor complex"/>
    <property type="evidence" value="ECO:0007669"/>
    <property type="project" value="InterPro"/>
</dbReference>
<dbReference type="InterPro" id="IPR036866">
    <property type="entry name" value="RibonucZ/Hydroxyglut_hydro"/>
</dbReference>
<keyword evidence="4 6" id="KW-0694">RNA-binding</keyword>
<dbReference type="InterPro" id="IPR001279">
    <property type="entry name" value="Metallo-B-lactamas"/>
</dbReference>
<proteinExistence type="inferred from homology"/>
<dbReference type="EMBL" id="JADGJW010000267">
    <property type="protein sequence ID" value="KAJ3220872.1"/>
    <property type="molecule type" value="Genomic_DNA"/>
</dbReference>
<evidence type="ECO:0000259" key="8">
    <source>
        <dbReference type="SMART" id="SM01027"/>
    </source>
</evidence>
<evidence type="ECO:0000313" key="10">
    <source>
        <dbReference type="Proteomes" id="UP001211065"/>
    </source>
</evidence>
<evidence type="ECO:0000259" key="7">
    <source>
        <dbReference type="SMART" id="SM00849"/>
    </source>
</evidence>
<evidence type="ECO:0000256" key="5">
    <source>
        <dbReference type="ARBA" id="ARBA00023242"/>
    </source>
</evidence>
<dbReference type="InterPro" id="IPR025069">
    <property type="entry name" value="Cpsf2_C"/>
</dbReference>